<dbReference type="GO" id="GO:0003723">
    <property type="term" value="F:RNA binding"/>
    <property type="evidence" value="ECO:0007669"/>
    <property type="project" value="UniProtKB-UniRule"/>
</dbReference>
<feature type="compositionally biased region" description="Polar residues" evidence="2">
    <location>
        <begin position="44"/>
        <end position="54"/>
    </location>
</feature>
<sequence>MSDLRGSRTSTPVPTGPASPDSSATTPTPTTCATMPHAKDGTDVAQTRNYSRSGVQKRALHPSQSDNDLQESLSRLSVQDADRRVKDETLEASPHGHYIHHTQSFNSVGLQGQQQRMEQGRLDDYEGMVASHDTERESYQIQGPDEEHPEERIRGEPQACLFVASLAASKTDAQLMESVTEHFKKWGPLLNVKVLKDWMQRPYSFVQFESVEDARRAMVEAQNSVIDGRHIRIEQARVNRTLLILRLGRTTTEQDIIDVLEQYGPLEDVSVFHDLGPVRNKRYAFAKFCYRDDAINAFMGLRNDSKWTIEWAPNLTKENQIERESVFVGQLNPDLVTEAVLRDRFEEYGNIENIHLVKRTKPGTNQSSAFAFIDFDDEQSARAAIDNENNTSFLGTTIRVQYRESGEYRQQRQTVAMQATRGLAGAPPPVNAMLPLQQYGGAYSPYREPGVGRPMCYAPYYPYPSPGMPMMSPGYVPRPKPGLIYAHSSGGSRGSAAVLDGGQVPYQGMSTYNNQAQQTSTPDQYGPPQSPGTGTRTATELRMLNTSSQKVSSFDGPFIVDWVAQYGYDYAPYMQPVEGVYYQPAVPAPVYMYEPGLPLPGRALGPPVGSSGPPSSHSFPNTPNPMWYITPRPPVGVPKRSSVDLAKPAAQHGTSPQGRSSEEDSPSPAQTSEAWVKSSKTA</sequence>
<dbReference type="CDD" id="cd00590">
    <property type="entry name" value="RRM_SF"/>
    <property type="match status" value="1"/>
</dbReference>
<protein>
    <recommendedName>
        <fullName evidence="3">RRM domain-containing protein</fullName>
    </recommendedName>
</protein>
<keyword evidence="1" id="KW-0694">RNA-binding</keyword>
<feature type="compositionally biased region" description="Polar residues" evidence="2">
    <location>
        <begin position="667"/>
        <end position="682"/>
    </location>
</feature>
<dbReference type="PROSITE" id="PS50102">
    <property type="entry name" value="RRM"/>
    <property type="match status" value="3"/>
</dbReference>
<feature type="compositionally biased region" description="Polar residues" evidence="2">
    <location>
        <begin position="62"/>
        <end position="77"/>
    </location>
</feature>
<evidence type="ECO:0000256" key="1">
    <source>
        <dbReference type="PROSITE-ProRule" id="PRU00176"/>
    </source>
</evidence>
<dbReference type="SMART" id="SM00360">
    <property type="entry name" value="RRM"/>
    <property type="match status" value="3"/>
</dbReference>
<accession>A0A9P8A6M3</accession>
<feature type="compositionally biased region" description="Low complexity" evidence="2">
    <location>
        <begin position="16"/>
        <end position="36"/>
    </location>
</feature>
<name>A0A9P8A6M3_MORAP</name>
<feature type="region of interest" description="Disordered" evidence="2">
    <location>
        <begin position="513"/>
        <end position="536"/>
    </location>
</feature>
<dbReference type="InterPro" id="IPR003954">
    <property type="entry name" value="RRM_euk-type"/>
</dbReference>
<dbReference type="InterPro" id="IPR034352">
    <property type="entry name" value="Rim4_RRM1"/>
</dbReference>
<feature type="region of interest" description="Disordered" evidence="2">
    <location>
        <begin position="1"/>
        <end position="82"/>
    </location>
</feature>
<feature type="domain" description="RRM" evidence="3">
    <location>
        <begin position="240"/>
        <end position="314"/>
    </location>
</feature>
<dbReference type="InterPro" id="IPR035979">
    <property type="entry name" value="RBD_domain_sf"/>
</dbReference>
<evidence type="ECO:0000313" key="5">
    <source>
        <dbReference type="Proteomes" id="UP000717515"/>
    </source>
</evidence>
<feature type="compositionally biased region" description="Polar residues" evidence="2">
    <location>
        <begin position="513"/>
        <end position="523"/>
    </location>
</feature>
<evidence type="ECO:0000256" key="2">
    <source>
        <dbReference type="SAM" id="MobiDB-lite"/>
    </source>
</evidence>
<dbReference type="InterPro" id="IPR000504">
    <property type="entry name" value="RRM_dom"/>
</dbReference>
<dbReference type="InterPro" id="IPR050441">
    <property type="entry name" value="RBM"/>
</dbReference>
<comment type="caution">
    <text evidence="4">The sequence shown here is derived from an EMBL/GenBank/DDBJ whole genome shotgun (WGS) entry which is preliminary data.</text>
</comment>
<dbReference type="CDD" id="cd12453">
    <property type="entry name" value="RRM1_RIM4_like"/>
    <property type="match status" value="1"/>
</dbReference>
<reference evidence="4" key="1">
    <citation type="submission" date="2021-07" db="EMBL/GenBank/DDBJ databases">
        <title>Draft genome of Mortierella alpina, strain LL118, isolated from an aspen leaf litter sample.</title>
        <authorList>
            <person name="Yang S."/>
            <person name="Vinatzer B.A."/>
        </authorList>
    </citation>
    <scope>NUCLEOTIDE SEQUENCE</scope>
    <source>
        <strain evidence="4">LL118</strain>
    </source>
</reference>
<dbReference type="Gene3D" id="3.30.70.330">
    <property type="match status" value="3"/>
</dbReference>
<feature type="domain" description="RRM" evidence="3">
    <location>
        <begin position="159"/>
        <end position="238"/>
    </location>
</feature>
<dbReference type="SMART" id="SM00361">
    <property type="entry name" value="RRM_1"/>
    <property type="match status" value="2"/>
</dbReference>
<feature type="compositionally biased region" description="Low complexity" evidence="2">
    <location>
        <begin position="604"/>
        <end position="620"/>
    </location>
</feature>
<dbReference type="SUPFAM" id="SSF54928">
    <property type="entry name" value="RNA-binding domain, RBD"/>
    <property type="match status" value="2"/>
</dbReference>
<dbReference type="Pfam" id="PF00076">
    <property type="entry name" value="RRM_1"/>
    <property type="match status" value="3"/>
</dbReference>
<feature type="domain" description="RRM" evidence="3">
    <location>
        <begin position="324"/>
        <end position="405"/>
    </location>
</feature>
<evidence type="ECO:0000313" key="4">
    <source>
        <dbReference type="EMBL" id="KAG9323232.1"/>
    </source>
</evidence>
<dbReference type="EMBL" id="JAIFTL010000110">
    <property type="protein sequence ID" value="KAG9323232.1"/>
    <property type="molecule type" value="Genomic_DNA"/>
</dbReference>
<dbReference type="InterPro" id="IPR012677">
    <property type="entry name" value="Nucleotide-bd_a/b_plait_sf"/>
</dbReference>
<evidence type="ECO:0000259" key="3">
    <source>
        <dbReference type="PROSITE" id="PS50102"/>
    </source>
</evidence>
<gene>
    <name evidence="4" type="ORF">KVV02_007964</name>
</gene>
<organism evidence="4 5">
    <name type="scientific">Mortierella alpina</name>
    <name type="common">Oleaginous fungus</name>
    <name type="synonym">Mortierella renispora</name>
    <dbReference type="NCBI Taxonomy" id="64518"/>
    <lineage>
        <taxon>Eukaryota</taxon>
        <taxon>Fungi</taxon>
        <taxon>Fungi incertae sedis</taxon>
        <taxon>Mucoromycota</taxon>
        <taxon>Mortierellomycotina</taxon>
        <taxon>Mortierellomycetes</taxon>
        <taxon>Mortierellales</taxon>
        <taxon>Mortierellaceae</taxon>
        <taxon>Mortierella</taxon>
    </lineage>
</organism>
<feature type="region of interest" description="Disordered" evidence="2">
    <location>
        <begin position="604"/>
        <end position="682"/>
    </location>
</feature>
<dbReference type="AlphaFoldDB" id="A0A9P8A6M3"/>
<dbReference type="PANTHER" id="PTHR48034">
    <property type="entry name" value="TRANSFORMER-2 SEX-DETERMINING PROTEIN-RELATED"/>
    <property type="match status" value="1"/>
</dbReference>
<proteinExistence type="predicted"/>
<dbReference type="Proteomes" id="UP000717515">
    <property type="component" value="Unassembled WGS sequence"/>
</dbReference>